<feature type="compositionally biased region" description="Basic and acidic residues" evidence="1">
    <location>
        <begin position="439"/>
        <end position="450"/>
    </location>
</feature>
<dbReference type="AlphaFoldDB" id="A0A9N8HY24"/>
<feature type="compositionally biased region" description="Basic and acidic residues" evidence="1">
    <location>
        <begin position="282"/>
        <end position="299"/>
    </location>
</feature>
<evidence type="ECO:0000313" key="2">
    <source>
        <dbReference type="EMBL" id="CAB9528985.1"/>
    </source>
</evidence>
<evidence type="ECO:0000256" key="1">
    <source>
        <dbReference type="SAM" id="MobiDB-lite"/>
    </source>
</evidence>
<keyword evidence="3" id="KW-1185">Reference proteome</keyword>
<dbReference type="EMBL" id="CAICTM010002368">
    <property type="protein sequence ID" value="CAB9528985.1"/>
    <property type="molecule type" value="Genomic_DNA"/>
</dbReference>
<gene>
    <name evidence="2" type="ORF">SEMRO_2370_G325170.1</name>
</gene>
<feature type="compositionally biased region" description="Basic and acidic residues" evidence="1">
    <location>
        <begin position="365"/>
        <end position="374"/>
    </location>
</feature>
<feature type="compositionally biased region" description="Polar residues" evidence="1">
    <location>
        <begin position="213"/>
        <end position="222"/>
    </location>
</feature>
<name>A0A9N8HY24_9STRA</name>
<accession>A0A9N8HY24</accession>
<protein>
    <submittedName>
        <fullName evidence="2">Uncharacterized protein</fullName>
    </submittedName>
</protein>
<feature type="region of interest" description="Disordered" evidence="1">
    <location>
        <begin position="176"/>
        <end position="527"/>
    </location>
</feature>
<feature type="compositionally biased region" description="Polar residues" evidence="1">
    <location>
        <begin position="301"/>
        <end position="319"/>
    </location>
</feature>
<feature type="compositionally biased region" description="Pro residues" evidence="1">
    <location>
        <begin position="459"/>
        <end position="499"/>
    </location>
</feature>
<reference evidence="2" key="1">
    <citation type="submission" date="2020-06" db="EMBL/GenBank/DDBJ databases">
        <authorList>
            <consortium name="Plant Systems Biology data submission"/>
        </authorList>
    </citation>
    <scope>NUCLEOTIDE SEQUENCE</scope>
    <source>
        <strain evidence="2">D6</strain>
    </source>
</reference>
<feature type="compositionally biased region" description="Basic and acidic residues" evidence="1">
    <location>
        <begin position="233"/>
        <end position="269"/>
    </location>
</feature>
<evidence type="ECO:0000313" key="3">
    <source>
        <dbReference type="Proteomes" id="UP001153069"/>
    </source>
</evidence>
<dbReference type="PRINTS" id="PR01217">
    <property type="entry name" value="PRICHEXTENSN"/>
</dbReference>
<proteinExistence type="predicted"/>
<organism evidence="2 3">
    <name type="scientific">Seminavis robusta</name>
    <dbReference type="NCBI Taxonomy" id="568900"/>
    <lineage>
        <taxon>Eukaryota</taxon>
        <taxon>Sar</taxon>
        <taxon>Stramenopiles</taxon>
        <taxon>Ochrophyta</taxon>
        <taxon>Bacillariophyta</taxon>
        <taxon>Bacillariophyceae</taxon>
        <taxon>Bacillariophycidae</taxon>
        <taxon>Naviculales</taxon>
        <taxon>Naviculaceae</taxon>
        <taxon>Seminavis</taxon>
    </lineage>
</organism>
<feature type="compositionally biased region" description="Acidic residues" evidence="1">
    <location>
        <begin position="500"/>
        <end position="513"/>
    </location>
</feature>
<dbReference type="Proteomes" id="UP001153069">
    <property type="component" value="Unassembled WGS sequence"/>
</dbReference>
<sequence length="625" mass="68920">MATGLQDFAEDPSLPWGAALMPDWWGEVTPHHVLDFDAVEMEYRREKARIAALEDRFGALSPEHGSEGGGSLSGEGPYALPGFQASDGIVDASFCTGETGQPRWHITSEGYFYVIDEPDVRYTAAQMVESGYLPPEMEDQFEPGWDRARALSSPVDNRMYARSERNAWEKPNWAKKKLRHTESGTAIRHGPFDLEGHGAIKRRSTASEEEQRQAATSSTASPTEVDPSILAPSEEKTSNAWERKGGDDIPEWKRHRDAMLKNKELHEGAQGEEAAPSSPPKVNRELEVPKQEPEKKDVPESPTTNKPAWNRQSTATTASAPEHPPPRSPVPAWKRKSEMINSSAVPAWQKSPVVTKGKIPWNKKQHSEDKKPDDTATSPVSAWKEKSVTEESTSAKVPPWQQKKQESSSTSVPPWKKSPAPVKNETVQRPAPVVPAWKKKAEEKEKEETKPVVVVATAPAPPPKPPTPPPKPPTPPPKPPTPPPKPPTPPPKTPTPPPETSEEESEEESSSEEEPPKPDPEAQKLVSQGLVLKLIGLPDDSARAKELRNTIYPSTDKDKLLVKPDELLLAIAHHAQSWKGQPDSKEKIGSLRQVAIIARLVIMKLYGSKSPELKQFEDGLRPAFA</sequence>
<comment type="caution">
    <text evidence="2">The sequence shown here is derived from an EMBL/GenBank/DDBJ whole genome shotgun (WGS) entry which is preliminary data.</text>
</comment>